<feature type="compositionally biased region" description="Acidic residues" evidence="1">
    <location>
        <begin position="191"/>
        <end position="200"/>
    </location>
</feature>
<dbReference type="EMBL" id="JACTNZ010000008">
    <property type="protein sequence ID" value="KAG5536847.1"/>
    <property type="molecule type" value="Genomic_DNA"/>
</dbReference>
<comment type="caution">
    <text evidence="2">The sequence shown here is derived from an EMBL/GenBank/DDBJ whole genome shotgun (WGS) entry which is preliminary data.</text>
</comment>
<protein>
    <submittedName>
        <fullName evidence="2">Uncharacterized protein</fullName>
    </submittedName>
</protein>
<reference evidence="2" key="1">
    <citation type="submission" date="2020-08" db="EMBL/GenBank/DDBJ databases">
        <title>Plant Genome Project.</title>
        <authorList>
            <person name="Zhang R.-G."/>
        </authorList>
    </citation>
    <scope>NUCLEOTIDE SEQUENCE</scope>
    <source>
        <strain evidence="2">WSP0</strain>
        <tissue evidence="2">Leaf</tissue>
    </source>
</reference>
<dbReference type="Proteomes" id="UP000823749">
    <property type="component" value="Chromosome 8"/>
</dbReference>
<evidence type="ECO:0000313" key="2">
    <source>
        <dbReference type="EMBL" id="KAG5536847.1"/>
    </source>
</evidence>
<gene>
    <name evidence="2" type="ORF">RHGRI_024322</name>
</gene>
<name>A0AAV6J6Z1_9ERIC</name>
<evidence type="ECO:0000313" key="3">
    <source>
        <dbReference type="Proteomes" id="UP000823749"/>
    </source>
</evidence>
<organism evidence="2 3">
    <name type="scientific">Rhododendron griersonianum</name>
    <dbReference type="NCBI Taxonomy" id="479676"/>
    <lineage>
        <taxon>Eukaryota</taxon>
        <taxon>Viridiplantae</taxon>
        <taxon>Streptophyta</taxon>
        <taxon>Embryophyta</taxon>
        <taxon>Tracheophyta</taxon>
        <taxon>Spermatophyta</taxon>
        <taxon>Magnoliopsida</taxon>
        <taxon>eudicotyledons</taxon>
        <taxon>Gunneridae</taxon>
        <taxon>Pentapetalae</taxon>
        <taxon>asterids</taxon>
        <taxon>Ericales</taxon>
        <taxon>Ericaceae</taxon>
        <taxon>Ericoideae</taxon>
        <taxon>Rhodoreae</taxon>
        <taxon>Rhododendron</taxon>
    </lineage>
</organism>
<feature type="region of interest" description="Disordered" evidence="1">
    <location>
        <begin position="118"/>
        <end position="206"/>
    </location>
</feature>
<feature type="compositionally biased region" description="Basic and acidic residues" evidence="1">
    <location>
        <begin position="175"/>
        <end position="186"/>
    </location>
</feature>
<keyword evidence="3" id="KW-1185">Reference proteome</keyword>
<sequence length="233" mass="25477">MSRERESLIIARFYLVDFFTARSKELAAKVTVQEKGVAGLEEEDDADVEDFGATLTNEKRVVGRKLQNSAPVLAVLQRKEVAQAGVGGPMQRSAEEHLMLVKEGDKVCAEDFEPVDSFVADSEGQSNREASNLGPRLGLSVSPRRGLGQGVDQEAASGVNSDGLKECGLAQEIEVEQKQKLTKEEGIPPPNEEEEEEEDGLISKPIPSVSDILLQYPHPLYKLSPAKRKKYGN</sequence>
<proteinExistence type="predicted"/>
<accession>A0AAV6J6Z1</accession>
<evidence type="ECO:0000256" key="1">
    <source>
        <dbReference type="SAM" id="MobiDB-lite"/>
    </source>
</evidence>
<dbReference type="AlphaFoldDB" id="A0AAV6J6Z1"/>